<dbReference type="GO" id="GO:0006935">
    <property type="term" value="P:chemotaxis"/>
    <property type="evidence" value="ECO:0007669"/>
    <property type="project" value="UniProtKB-ARBA"/>
</dbReference>
<evidence type="ECO:0000256" key="7">
    <source>
        <dbReference type="ARBA" id="ARBA00023224"/>
    </source>
</evidence>
<feature type="domain" description="Methyl-accepting transducer" evidence="10">
    <location>
        <begin position="78"/>
        <end position="260"/>
    </location>
</feature>
<dbReference type="Pfam" id="PF00015">
    <property type="entry name" value="MCPsignal"/>
    <property type="match status" value="1"/>
</dbReference>
<dbReference type="EMBL" id="JAEKCZ010000022">
    <property type="protein sequence ID" value="MBJ2258917.1"/>
    <property type="molecule type" value="Genomic_DNA"/>
</dbReference>
<evidence type="ECO:0000256" key="6">
    <source>
        <dbReference type="ARBA" id="ARBA00023136"/>
    </source>
</evidence>
<name>A0A8I1KBT8_9PSED</name>
<feature type="signal peptide" evidence="9">
    <location>
        <begin position="1"/>
        <end position="28"/>
    </location>
</feature>
<evidence type="ECO:0000256" key="2">
    <source>
        <dbReference type="ARBA" id="ARBA00022475"/>
    </source>
</evidence>
<evidence type="ECO:0000256" key="3">
    <source>
        <dbReference type="ARBA" id="ARBA00022481"/>
    </source>
</evidence>
<keyword evidence="6" id="KW-0472">Membrane</keyword>
<protein>
    <submittedName>
        <fullName evidence="11">Chemotaxis protein</fullName>
    </submittedName>
</protein>
<evidence type="ECO:0000256" key="9">
    <source>
        <dbReference type="SAM" id="SignalP"/>
    </source>
</evidence>
<evidence type="ECO:0000259" key="10">
    <source>
        <dbReference type="PROSITE" id="PS50111"/>
    </source>
</evidence>
<keyword evidence="9" id="KW-0732">Signal</keyword>
<dbReference type="AlphaFoldDB" id="A0A8I1KBT8"/>
<keyword evidence="4" id="KW-0812">Transmembrane</keyword>
<feature type="chain" id="PRO_5034477956" evidence="9">
    <location>
        <begin position="29"/>
        <end position="291"/>
    </location>
</feature>
<dbReference type="PANTHER" id="PTHR32089:SF112">
    <property type="entry name" value="LYSOZYME-LIKE PROTEIN-RELATED"/>
    <property type="match status" value="1"/>
</dbReference>
<evidence type="ECO:0000256" key="1">
    <source>
        <dbReference type="ARBA" id="ARBA00004236"/>
    </source>
</evidence>
<evidence type="ECO:0000256" key="4">
    <source>
        <dbReference type="ARBA" id="ARBA00022692"/>
    </source>
</evidence>
<dbReference type="Gene3D" id="1.10.287.950">
    <property type="entry name" value="Methyl-accepting chemotaxis protein"/>
    <property type="match status" value="1"/>
</dbReference>
<keyword evidence="2" id="KW-1003">Cell membrane</keyword>
<comment type="subcellular location">
    <subcellularLocation>
        <location evidence="1">Cell membrane</location>
    </subcellularLocation>
</comment>
<dbReference type="GO" id="GO:0005886">
    <property type="term" value="C:plasma membrane"/>
    <property type="evidence" value="ECO:0007669"/>
    <property type="project" value="UniProtKB-SubCell"/>
</dbReference>
<keyword evidence="5" id="KW-1133">Transmembrane helix</keyword>
<keyword evidence="7 8" id="KW-0807">Transducer</keyword>
<dbReference type="PROSITE" id="PS50111">
    <property type="entry name" value="CHEMOTAXIS_TRANSDUC_2"/>
    <property type="match status" value="1"/>
</dbReference>
<dbReference type="Proteomes" id="UP000658390">
    <property type="component" value="Unassembled WGS sequence"/>
</dbReference>
<gene>
    <name evidence="11" type="ORF">JFT45_20660</name>
</gene>
<evidence type="ECO:0000256" key="5">
    <source>
        <dbReference type="ARBA" id="ARBA00022989"/>
    </source>
</evidence>
<proteinExistence type="predicted"/>
<evidence type="ECO:0000313" key="11">
    <source>
        <dbReference type="EMBL" id="MBJ2258917.1"/>
    </source>
</evidence>
<reference evidence="11" key="1">
    <citation type="submission" date="2020-12" db="EMBL/GenBank/DDBJ databases">
        <title>Antibiotic resistance and phylogeny of Pseudomonas spp. isolated over three decades from chicken meat in the Norwegian food chain.</title>
        <authorList>
            <person name="Moen B."/>
        </authorList>
    </citation>
    <scope>NUCLEOTIDE SEQUENCE</scope>
    <source>
        <strain evidence="11">MF6762</strain>
    </source>
</reference>
<dbReference type="SMART" id="SM00283">
    <property type="entry name" value="MA"/>
    <property type="match status" value="1"/>
</dbReference>
<evidence type="ECO:0000313" key="12">
    <source>
        <dbReference type="Proteomes" id="UP000658390"/>
    </source>
</evidence>
<organism evidence="11 12">
    <name type="scientific">Pseudomonas psychrophila</name>
    <dbReference type="NCBI Taxonomy" id="122355"/>
    <lineage>
        <taxon>Bacteria</taxon>
        <taxon>Pseudomonadati</taxon>
        <taxon>Pseudomonadota</taxon>
        <taxon>Gammaproteobacteria</taxon>
        <taxon>Pseudomonadales</taxon>
        <taxon>Pseudomonadaceae</taxon>
        <taxon>Pseudomonas</taxon>
    </lineage>
</organism>
<comment type="caution">
    <text evidence="11">The sequence shown here is derived from an EMBL/GenBank/DDBJ whole genome shotgun (WGS) entry which is preliminary data.</text>
</comment>
<keyword evidence="3" id="KW-0488">Methylation</keyword>
<dbReference type="InterPro" id="IPR004089">
    <property type="entry name" value="MCPsignal_dom"/>
</dbReference>
<dbReference type="GO" id="GO:0007165">
    <property type="term" value="P:signal transduction"/>
    <property type="evidence" value="ECO:0007669"/>
    <property type="project" value="UniProtKB-KW"/>
</dbReference>
<evidence type="ECO:0000256" key="8">
    <source>
        <dbReference type="PROSITE-ProRule" id="PRU00284"/>
    </source>
</evidence>
<accession>A0A8I1KBT8</accession>
<dbReference type="PANTHER" id="PTHR32089">
    <property type="entry name" value="METHYL-ACCEPTING CHEMOTAXIS PROTEIN MCPB"/>
    <property type="match status" value="1"/>
</dbReference>
<sequence length="291" mass="30336">MMASLLALLAACCAAVLLALSSEPLAQAVAGLALIAALGAAWRRPPAPSMPLAAALAPPLEPEPHCVPEPPAPVPQAEPAPDLAPLLARTVEMEQAISASLDDMQYADRLAHDAGEKVRVSVESIRAATATIDRLTGHMVPVTRVFDELGEQTERIGSIVGSIQDIAKQTNLLALNAAIEAARAGELGKGFAVVADEVRHLAQRANVASEQIRQIVASLQLAAADARNGLGQVDEDSRAGLTQSGDALQAMAEMRASASERLVIVGRIIERLSTLQALTGGMRSWLEDGPP</sequence>
<dbReference type="SUPFAM" id="SSF58104">
    <property type="entry name" value="Methyl-accepting chemotaxis protein (MCP) signaling domain"/>
    <property type="match status" value="1"/>
</dbReference>